<dbReference type="PANTHER" id="PTHR35357">
    <property type="entry name" value="OS02G0537100 PROTEIN"/>
    <property type="match status" value="1"/>
</dbReference>
<evidence type="ECO:0000259" key="3">
    <source>
        <dbReference type="SMART" id="SM00856"/>
    </source>
</evidence>
<evidence type="ECO:0000313" key="5">
    <source>
        <dbReference type="Proteomes" id="UP000729402"/>
    </source>
</evidence>
<protein>
    <recommendedName>
        <fullName evidence="3">Pectinesterase inhibitor domain-containing protein</fullName>
    </recommendedName>
</protein>
<dbReference type="CDD" id="cd15800">
    <property type="entry name" value="PMEI-like_2"/>
    <property type="match status" value="1"/>
</dbReference>
<dbReference type="OrthoDB" id="770764at2759"/>
<dbReference type="Pfam" id="PF04043">
    <property type="entry name" value="PMEI"/>
    <property type="match status" value="1"/>
</dbReference>
<proteinExistence type="predicted"/>
<dbReference type="AlphaFoldDB" id="A0A8J5WMT3"/>
<reference evidence="4" key="1">
    <citation type="journal article" date="2021" name="bioRxiv">
        <title>Whole Genome Assembly and Annotation of Northern Wild Rice, Zizania palustris L., Supports a Whole Genome Duplication in the Zizania Genus.</title>
        <authorList>
            <person name="Haas M."/>
            <person name="Kono T."/>
            <person name="Macchietto M."/>
            <person name="Millas R."/>
            <person name="McGilp L."/>
            <person name="Shao M."/>
            <person name="Duquette J."/>
            <person name="Hirsch C.N."/>
            <person name="Kimball J."/>
        </authorList>
    </citation>
    <scope>NUCLEOTIDE SEQUENCE</scope>
    <source>
        <tissue evidence="4">Fresh leaf tissue</tissue>
    </source>
</reference>
<accession>A0A8J5WMT3</accession>
<dbReference type="SMART" id="SM00856">
    <property type="entry name" value="PMEI"/>
    <property type="match status" value="1"/>
</dbReference>
<dbReference type="InterPro" id="IPR006501">
    <property type="entry name" value="Pectinesterase_inhib_dom"/>
</dbReference>
<sequence>MRPSLAASEVLLVLVLVVAVAVAVAAPPPIASGGDLVKTLCAKTEYPVECEASIVPKPGQKLDAAGVLRLAMDVVRAKAADAKKVANALIADPKTARLELSPLHGCVELYDETSDSLDRADKAIAAGDKATTATMLSSVSSDVGTCNQGFEDLHVTPLLSKQEEELGKFASICMEIAAAAGLY</sequence>
<feature type="domain" description="Pectinesterase inhibitor" evidence="3">
    <location>
        <begin position="32"/>
        <end position="176"/>
    </location>
</feature>
<dbReference type="EMBL" id="JAAALK010000080">
    <property type="protein sequence ID" value="KAG8091431.1"/>
    <property type="molecule type" value="Genomic_DNA"/>
</dbReference>
<name>A0A8J5WMT3_ZIZPA</name>
<comment type="caution">
    <text evidence="4">The sequence shown here is derived from an EMBL/GenBank/DDBJ whole genome shotgun (WGS) entry which is preliminary data.</text>
</comment>
<dbReference type="FunFam" id="1.20.140.40:FF:000003">
    <property type="entry name" value="Invertase/pectin methylesterase inhibitor family protein"/>
    <property type="match status" value="1"/>
</dbReference>
<feature type="chain" id="PRO_5035290532" description="Pectinesterase inhibitor domain-containing protein" evidence="2">
    <location>
        <begin position="26"/>
        <end position="183"/>
    </location>
</feature>
<dbReference type="PANTHER" id="PTHR35357:SF19">
    <property type="entry name" value="OS05G0283200 PROTEIN"/>
    <property type="match status" value="1"/>
</dbReference>
<dbReference type="NCBIfam" id="TIGR01614">
    <property type="entry name" value="PME_inhib"/>
    <property type="match status" value="1"/>
</dbReference>
<gene>
    <name evidence="4" type="ORF">GUJ93_ZPchr0012g19119</name>
</gene>
<keyword evidence="1 2" id="KW-0732">Signal</keyword>
<evidence type="ECO:0000256" key="1">
    <source>
        <dbReference type="ARBA" id="ARBA00022729"/>
    </source>
</evidence>
<evidence type="ECO:0000313" key="4">
    <source>
        <dbReference type="EMBL" id="KAG8091431.1"/>
    </source>
</evidence>
<feature type="signal peptide" evidence="2">
    <location>
        <begin position="1"/>
        <end position="25"/>
    </location>
</feature>
<evidence type="ECO:0000256" key="2">
    <source>
        <dbReference type="SAM" id="SignalP"/>
    </source>
</evidence>
<keyword evidence="5" id="KW-1185">Reference proteome</keyword>
<organism evidence="4 5">
    <name type="scientific">Zizania palustris</name>
    <name type="common">Northern wild rice</name>
    <dbReference type="NCBI Taxonomy" id="103762"/>
    <lineage>
        <taxon>Eukaryota</taxon>
        <taxon>Viridiplantae</taxon>
        <taxon>Streptophyta</taxon>
        <taxon>Embryophyta</taxon>
        <taxon>Tracheophyta</taxon>
        <taxon>Spermatophyta</taxon>
        <taxon>Magnoliopsida</taxon>
        <taxon>Liliopsida</taxon>
        <taxon>Poales</taxon>
        <taxon>Poaceae</taxon>
        <taxon>BOP clade</taxon>
        <taxon>Oryzoideae</taxon>
        <taxon>Oryzeae</taxon>
        <taxon>Zizaniinae</taxon>
        <taxon>Zizania</taxon>
    </lineage>
</organism>
<dbReference type="GO" id="GO:0004857">
    <property type="term" value="F:enzyme inhibitor activity"/>
    <property type="evidence" value="ECO:0007669"/>
    <property type="project" value="InterPro"/>
</dbReference>
<dbReference type="Proteomes" id="UP000729402">
    <property type="component" value="Unassembled WGS sequence"/>
</dbReference>
<reference evidence="4" key="2">
    <citation type="submission" date="2021-02" db="EMBL/GenBank/DDBJ databases">
        <authorList>
            <person name="Kimball J.A."/>
            <person name="Haas M.W."/>
            <person name="Macchietto M."/>
            <person name="Kono T."/>
            <person name="Duquette J."/>
            <person name="Shao M."/>
        </authorList>
    </citation>
    <scope>NUCLEOTIDE SEQUENCE</scope>
    <source>
        <tissue evidence="4">Fresh leaf tissue</tissue>
    </source>
</reference>